<dbReference type="Proteomes" id="UP001162135">
    <property type="component" value="Unassembled WGS sequence"/>
</dbReference>
<gene>
    <name evidence="2" type="ORF">CUR86_09660</name>
</gene>
<feature type="domain" description="Xylose isomerase-like TIM barrel" evidence="1">
    <location>
        <begin position="39"/>
        <end position="288"/>
    </location>
</feature>
<evidence type="ECO:0000313" key="3">
    <source>
        <dbReference type="Proteomes" id="UP001162135"/>
    </source>
</evidence>
<evidence type="ECO:0000259" key="1">
    <source>
        <dbReference type="Pfam" id="PF01261"/>
    </source>
</evidence>
<keyword evidence="3" id="KW-1185">Reference proteome</keyword>
<keyword evidence="2" id="KW-0413">Isomerase</keyword>
<reference evidence="2" key="1">
    <citation type="journal article" date="2015" name="Antonie Van Leeuwenhoek">
        <title>Comparative 16S rRNA signatures and multilocus sequence analysis for the genus Salinicola and description of Salinicola acroporae sp. nov., isolated from coral Acropora digitifera.</title>
        <authorList>
            <person name="Lepcha R.T."/>
            <person name="Poddar A."/>
            <person name="Schumann P."/>
            <person name="Das S.K."/>
        </authorList>
    </citation>
    <scope>NUCLEOTIDE SEQUENCE</scope>
    <source>
        <strain evidence="2">S4-41</strain>
    </source>
</reference>
<dbReference type="InterPro" id="IPR050312">
    <property type="entry name" value="IolE/XylAMocC-like"/>
</dbReference>
<dbReference type="InterPro" id="IPR036237">
    <property type="entry name" value="Xyl_isomerase-like_sf"/>
</dbReference>
<dbReference type="InterPro" id="IPR013022">
    <property type="entry name" value="Xyl_isomerase-like_TIM-brl"/>
</dbReference>
<proteinExistence type="predicted"/>
<evidence type="ECO:0000313" key="2">
    <source>
        <dbReference type="EMBL" id="MDH4572691.1"/>
    </source>
</evidence>
<organism evidence="2 3">
    <name type="scientific">Salinicola acroporae</name>
    <dbReference type="NCBI Taxonomy" id="1541440"/>
    <lineage>
        <taxon>Bacteria</taxon>
        <taxon>Pseudomonadati</taxon>
        <taxon>Pseudomonadota</taxon>
        <taxon>Gammaproteobacteria</taxon>
        <taxon>Oceanospirillales</taxon>
        <taxon>Halomonadaceae</taxon>
        <taxon>Salinicola</taxon>
    </lineage>
</organism>
<dbReference type="PANTHER" id="PTHR12110">
    <property type="entry name" value="HYDROXYPYRUVATE ISOMERASE"/>
    <property type="match status" value="1"/>
</dbReference>
<dbReference type="EMBL" id="PGFS01000001">
    <property type="protein sequence ID" value="MDH4572691.1"/>
    <property type="molecule type" value="Genomic_DNA"/>
</dbReference>
<accession>A0ABT6I595</accession>
<dbReference type="Gene3D" id="3.20.20.150">
    <property type="entry name" value="Divalent-metal-dependent TIM barrel enzymes"/>
    <property type="match status" value="1"/>
</dbReference>
<reference evidence="2" key="2">
    <citation type="submission" date="2017-11" db="EMBL/GenBank/DDBJ databases">
        <authorList>
            <person name="Das S.K."/>
        </authorList>
    </citation>
    <scope>NUCLEOTIDE SEQUENCE</scope>
    <source>
        <strain evidence="2">S4-41</strain>
    </source>
</reference>
<dbReference type="SUPFAM" id="SSF51658">
    <property type="entry name" value="Xylose isomerase-like"/>
    <property type="match status" value="1"/>
</dbReference>
<dbReference type="GO" id="GO:0016853">
    <property type="term" value="F:isomerase activity"/>
    <property type="evidence" value="ECO:0007669"/>
    <property type="project" value="UniProtKB-KW"/>
</dbReference>
<protein>
    <submittedName>
        <fullName evidence="2">Xylose isomerase</fullName>
    </submittedName>
</protein>
<dbReference type="PANTHER" id="PTHR12110:SF41">
    <property type="entry name" value="INOSOSE DEHYDRATASE"/>
    <property type="match status" value="1"/>
</dbReference>
<dbReference type="Pfam" id="PF01261">
    <property type="entry name" value="AP_endonuc_2"/>
    <property type="match status" value="1"/>
</dbReference>
<dbReference type="RefSeq" id="WP_110717228.1">
    <property type="nucleotide sequence ID" value="NZ_PGFS01000001.1"/>
</dbReference>
<sequence length="331" mass="36786">MTIDLADWPIAAAMLPFSNCLPDGSPLQTASAEQWQPLFQEVAEAGFDHVDLSDNCFRPGDMQSDQLDALASVIKSARLKPSSISVVRSSVIDERHGADHLAYSHRSLEAAARLGIGTVSIGLHRPLTEAQQRQLWFWTVAGHRDDPDDRAQWQKAVARIRELGQHAAELGIVLSLEMYEDTYLGSADSAVAMVEEIGLPSVGLNPDIGNLIRLHRPVEPWLEAMRKVLPWSNFWHAKNYMRDEDTERDHYLAFPAPMESGLINYRQAMKLAVEAGFRGVICLEHYGGDGLSVCAANQRYLRDRVLPACRRITPGLSRVKQPGSGARIQNQ</sequence>
<comment type="caution">
    <text evidence="2">The sequence shown here is derived from an EMBL/GenBank/DDBJ whole genome shotgun (WGS) entry which is preliminary data.</text>
</comment>
<name>A0ABT6I595_9GAMM</name>